<protein>
    <submittedName>
        <fullName evidence="1">Uncharacterized protein</fullName>
    </submittedName>
</protein>
<evidence type="ECO:0000313" key="1">
    <source>
        <dbReference type="EMBL" id="HIR94002.1"/>
    </source>
</evidence>
<dbReference type="EMBL" id="DVHU01000103">
    <property type="protein sequence ID" value="HIR94002.1"/>
    <property type="molecule type" value="Genomic_DNA"/>
</dbReference>
<organism evidence="1 2">
    <name type="scientific">Candidatus Egerieimonas intestinavium</name>
    <dbReference type="NCBI Taxonomy" id="2840777"/>
    <lineage>
        <taxon>Bacteria</taxon>
        <taxon>Bacillati</taxon>
        <taxon>Bacillota</taxon>
        <taxon>Clostridia</taxon>
        <taxon>Lachnospirales</taxon>
        <taxon>Lachnospiraceae</taxon>
        <taxon>Lachnospiraceae incertae sedis</taxon>
        <taxon>Candidatus Egerieimonas</taxon>
    </lineage>
</organism>
<reference evidence="1" key="2">
    <citation type="journal article" date="2021" name="PeerJ">
        <title>Extensive microbial diversity within the chicken gut microbiome revealed by metagenomics and culture.</title>
        <authorList>
            <person name="Gilroy R."/>
            <person name="Ravi A."/>
            <person name="Getino M."/>
            <person name="Pursley I."/>
            <person name="Horton D.L."/>
            <person name="Alikhan N.F."/>
            <person name="Baker D."/>
            <person name="Gharbi K."/>
            <person name="Hall N."/>
            <person name="Watson M."/>
            <person name="Adriaenssens E.M."/>
            <person name="Foster-Nyarko E."/>
            <person name="Jarju S."/>
            <person name="Secka A."/>
            <person name="Antonio M."/>
            <person name="Oren A."/>
            <person name="Chaudhuri R.R."/>
            <person name="La Ragione R."/>
            <person name="Hildebrand F."/>
            <person name="Pallen M.J."/>
        </authorList>
    </citation>
    <scope>NUCLEOTIDE SEQUENCE</scope>
    <source>
        <strain evidence="1">ChiSxjej1B13-7041</strain>
    </source>
</reference>
<accession>A0A9D1JH70</accession>
<sequence length="203" mass="23541">MKINGTLSIKQPITLAEKIDVINTMVSYVIDREKNGSLRYTPYCRYCGLVTGIARFCLEGVLWEEGDDLYSLSQQEPRLRSLIQEFMENRQEEMEFIQTNASAVIEYRKQELLYRNPLLDRKLGEILEKEAELHQALIRAARQQEELLSQQSRQNAYNEEVMKLMTPQEMAEANKKLLSADITPDQLASQMAQQYLDKLMARG</sequence>
<reference evidence="1" key="1">
    <citation type="submission" date="2020-10" db="EMBL/GenBank/DDBJ databases">
        <authorList>
            <person name="Gilroy R."/>
        </authorList>
    </citation>
    <scope>NUCLEOTIDE SEQUENCE</scope>
    <source>
        <strain evidence="1">ChiSxjej1B13-7041</strain>
    </source>
</reference>
<gene>
    <name evidence="1" type="ORF">IAB98_11355</name>
</gene>
<comment type="caution">
    <text evidence="1">The sequence shown here is derived from an EMBL/GenBank/DDBJ whole genome shotgun (WGS) entry which is preliminary data.</text>
</comment>
<dbReference type="Proteomes" id="UP000886841">
    <property type="component" value="Unassembled WGS sequence"/>
</dbReference>
<evidence type="ECO:0000313" key="2">
    <source>
        <dbReference type="Proteomes" id="UP000886841"/>
    </source>
</evidence>
<dbReference type="AlphaFoldDB" id="A0A9D1JH70"/>
<proteinExistence type="predicted"/>
<name>A0A9D1JH70_9FIRM</name>